<evidence type="ECO:0000313" key="2">
    <source>
        <dbReference type="Proteomes" id="UP000077202"/>
    </source>
</evidence>
<organism evidence="1 2">
    <name type="scientific">Marchantia polymorpha subsp. ruderalis</name>
    <dbReference type="NCBI Taxonomy" id="1480154"/>
    <lineage>
        <taxon>Eukaryota</taxon>
        <taxon>Viridiplantae</taxon>
        <taxon>Streptophyta</taxon>
        <taxon>Embryophyta</taxon>
        <taxon>Marchantiophyta</taxon>
        <taxon>Marchantiopsida</taxon>
        <taxon>Marchantiidae</taxon>
        <taxon>Marchantiales</taxon>
        <taxon>Marchantiaceae</taxon>
        <taxon>Marchantia</taxon>
    </lineage>
</organism>
<proteinExistence type="predicted"/>
<name>A0A176VR24_MARPO</name>
<sequence length="132" mass="14646">MARNGGSYKAALSGAPGMQIVPRFRYGMDTHNSSATELEFVRRGLTEDFLDRGIVNPFACADEEQLVRGSFRNHAKILMRVLEGDVIDKGWMTIIVGYSAAGSIVAILVHYDGLEFQCQRCGNHQHDTLVEQ</sequence>
<dbReference type="Proteomes" id="UP000077202">
    <property type="component" value="Unassembled WGS sequence"/>
</dbReference>
<comment type="caution">
    <text evidence="1">The sequence shown here is derived from an EMBL/GenBank/DDBJ whole genome shotgun (WGS) entry which is preliminary data.</text>
</comment>
<accession>A0A176VR24</accession>
<protein>
    <submittedName>
        <fullName evidence="1">Uncharacterized protein</fullName>
    </submittedName>
</protein>
<reference evidence="1" key="1">
    <citation type="submission" date="2016-03" db="EMBL/GenBank/DDBJ databases">
        <title>Mechanisms controlling the formation of the plant cell surface in tip-growing cells are functionally conserved among land plants.</title>
        <authorList>
            <person name="Honkanen S."/>
            <person name="Jones V.A."/>
            <person name="Morieri G."/>
            <person name="Champion C."/>
            <person name="Hetherington A.J."/>
            <person name="Kelly S."/>
            <person name="Saint-Marcoux D."/>
            <person name="Proust H."/>
            <person name="Prescott H."/>
            <person name="Dolan L."/>
        </authorList>
    </citation>
    <scope>NUCLEOTIDE SEQUENCE [LARGE SCALE GENOMIC DNA]</scope>
    <source>
        <tissue evidence="1">Whole gametophyte</tissue>
    </source>
</reference>
<keyword evidence="2" id="KW-1185">Reference proteome</keyword>
<dbReference type="EMBL" id="LVLJ01002842">
    <property type="protein sequence ID" value="OAE23348.1"/>
    <property type="molecule type" value="Genomic_DNA"/>
</dbReference>
<evidence type="ECO:0000313" key="1">
    <source>
        <dbReference type="EMBL" id="OAE23348.1"/>
    </source>
</evidence>
<dbReference type="AlphaFoldDB" id="A0A176VR24"/>
<gene>
    <name evidence="1" type="ORF">AXG93_1660s1060</name>
</gene>